<keyword evidence="2" id="KW-0472">Membrane</keyword>
<dbReference type="InterPro" id="IPR050923">
    <property type="entry name" value="Cell_Proc_Reg/RNA_Proc"/>
</dbReference>
<dbReference type="InterPro" id="IPR000253">
    <property type="entry name" value="FHA_dom"/>
</dbReference>
<feature type="compositionally biased region" description="Basic and acidic residues" evidence="1">
    <location>
        <begin position="11"/>
        <end position="29"/>
    </location>
</feature>
<sequence length="303" mass="34963">MSHSPSLPAPARDRSSHKDWSLVEKERNSTRTRFPSLRMKRLRRAHAEKEGEKTRDREIERNYVKKGSEKGERRDQTVGTGASIGLAHRSLNQRETAIRNSDNDNYDDSVSKMKAAEEALEAKQKKQSSFELSGKLAAETNRVRGITFLFTKPPYAKKPDIRWRLYVFKGGEALNGSFLYLVVLTLTVYLFLLWSTIVKNGLSDYRRKLLAYPLGDVYVSHKHIGKQNPFIYTVKAGIFVISCFWFVWQVEKEQPDGMLKNQVRPYIIALGSTNKTFINDNPIEPQRYYELFEKDAIKFGSGW</sequence>
<organism evidence="4 5">
    <name type="scientific">Populus deltoides</name>
    <name type="common">Eastern poplar</name>
    <name type="synonym">Eastern cottonwood</name>
    <dbReference type="NCBI Taxonomy" id="3696"/>
    <lineage>
        <taxon>Eukaryota</taxon>
        <taxon>Viridiplantae</taxon>
        <taxon>Streptophyta</taxon>
        <taxon>Embryophyta</taxon>
        <taxon>Tracheophyta</taxon>
        <taxon>Spermatophyta</taxon>
        <taxon>Magnoliopsida</taxon>
        <taxon>eudicotyledons</taxon>
        <taxon>Gunneridae</taxon>
        <taxon>Pentapetalae</taxon>
        <taxon>rosids</taxon>
        <taxon>fabids</taxon>
        <taxon>Malpighiales</taxon>
        <taxon>Salicaceae</taxon>
        <taxon>Saliceae</taxon>
        <taxon>Populus</taxon>
    </lineage>
</organism>
<feature type="transmembrane region" description="Helical" evidence="2">
    <location>
        <begin position="230"/>
        <end position="248"/>
    </location>
</feature>
<evidence type="ECO:0000313" key="5">
    <source>
        <dbReference type="Proteomes" id="UP000807159"/>
    </source>
</evidence>
<feature type="compositionally biased region" description="Basic and acidic residues" evidence="1">
    <location>
        <begin position="45"/>
        <end position="76"/>
    </location>
</feature>
<accession>A0A8T2XM02</accession>
<keyword evidence="5" id="KW-1185">Reference proteome</keyword>
<evidence type="ECO:0000259" key="3">
    <source>
        <dbReference type="Pfam" id="PF00498"/>
    </source>
</evidence>
<evidence type="ECO:0000256" key="1">
    <source>
        <dbReference type="SAM" id="MobiDB-lite"/>
    </source>
</evidence>
<dbReference type="Gene3D" id="2.60.200.20">
    <property type="match status" value="1"/>
</dbReference>
<evidence type="ECO:0000313" key="4">
    <source>
        <dbReference type="EMBL" id="KAH8494559.1"/>
    </source>
</evidence>
<keyword evidence="2" id="KW-1133">Transmembrane helix</keyword>
<dbReference type="Proteomes" id="UP000807159">
    <property type="component" value="Chromosome 11"/>
</dbReference>
<feature type="domain" description="FHA" evidence="3">
    <location>
        <begin position="262"/>
        <end position="300"/>
    </location>
</feature>
<evidence type="ECO:0000256" key="2">
    <source>
        <dbReference type="SAM" id="Phobius"/>
    </source>
</evidence>
<comment type="caution">
    <text evidence="4">The sequence shown here is derived from an EMBL/GenBank/DDBJ whole genome shotgun (WGS) entry which is preliminary data.</text>
</comment>
<protein>
    <recommendedName>
        <fullName evidence="3">FHA domain-containing protein</fullName>
    </recommendedName>
</protein>
<reference evidence="4" key="1">
    <citation type="journal article" date="2021" name="J. Hered.">
        <title>Genome Assembly of Salicaceae Populus deltoides (Eastern Cottonwood) I-69 Based on Nanopore Sequencing and Hi-C Technologies.</title>
        <authorList>
            <person name="Bai S."/>
            <person name="Wu H."/>
            <person name="Zhang J."/>
            <person name="Pan Z."/>
            <person name="Zhao W."/>
            <person name="Li Z."/>
            <person name="Tong C."/>
        </authorList>
    </citation>
    <scope>NUCLEOTIDE SEQUENCE</scope>
    <source>
        <tissue evidence="4">Leaf</tissue>
    </source>
</reference>
<keyword evidence="2" id="KW-0812">Transmembrane</keyword>
<dbReference type="Pfam" id="PF00498">
    <property type="entry name" value="FHA"/>
    <property type="match status" value="1"/>
</dbReference>
<feature type="transmembrane region" description="Helical" evidence="2">
    <location>
        <begin position="178"/>
        <end position="198"/>
    </location>
</feature>
<name>A0A8T2XM02_POPDE</name>
<dbReference type="SUPFAM" id="SSF49879">
    <property type="entry name" value="SMAD/FHA domain"/>
    <property type="match status" value="1"/>
</dbReference>
<dbReference type="EMBL" id="JACEGQ020000011">
    <property type="protein sequence ID" value="KAH8494559.1"/>
    <property type="molecule type" value="Genomic_DNA"/>
</dbReference>
<feature type="region of interest" description="Disordered" evidence="1">
    <location>
        <begin position="1"/>
        <end position="109"/>
    </location>
</feature>
<gene>
    <name evidence="4" type="ORF">H0E87_021094</name>
</gene>
<dbReference type="AlphaFoldDB" id="A0A8T2XM02"/>
<dbReference type="InterPro" id="IPR008984">
    <property type="entry name" value="SMAD_FHA_dom_sf"/>
</dbReference>
<proteinExistence type="predicted"/>
<dbReference type="PANTHER" id="PTHR23308">
    <property type="entry name" value="NUCLEAR INHIBITOR OF PROTEIN PHOSPHATASE-1"/>
    <property type="match status" value="1"/>
</dbReference>